<dbReference type="STRING" id="97972.A0A2V1E5G6"/>
<dbReference type="Gene3D" id="1.20.1250.20">
    <property type="entry name" value="MFS general substrate transporter like domains"/>
    <property type="match status" value="1"/>
</dbReference>
<name>A0A2V1E5G6_9PLEO</name>
<dbReference type="PANTHER" id="PTHR23502:SF164">
    <property type="entry name" value="MAJOR FACILITATOR SUPERFAMILY (MFS) PROFILE DOMAIN-CONTAINING PROTEIN"/>
    <property type="match status" value="1"/>
</dbReference>
<feature type="transmembrane region" description="Helical" evidence="5">
    <location>
        <begin position="114"/>
        <end position="135"/>
    </location>
</feature>
<feature type="transmembrane region" description="Helical" evidence="5">
    <location>
        <begin position="346"/>
        <end position="367"/>
    </location>
</feature>
<organism evidence="6 7">
    <name type="scientific">Periconia macrospinosa</name>
    <dbReference type="NCBI Taxonomy" id="97972"/>
    <lineage>
        <taxon>Eukaryota</taxon>
        <taxon>Fungi</taxon>
        <taxon>Dikarya</taxon>
        <taxon>Ascomycota</taxon>
        <taxon>Pezizomycotina</taxon>
        <taxon>Dothideomycetes</taxon>
        <taxon>Pleosporomycetidae</taxon>
        <taxon>Pleosporales</taxon>
        <taxon>Massarineae</taxon>
        <taxon>Periconiaceae</taxon>
        <taxon>Periconia</taxon>
    </lineage>
</organism>
<feature type="transmembrane region" description="Helical" evidence="5">
    <location>
        <begin position="419"/>
        <end position="443"/>
    </location>
</feature>
<feature type="transmembrane region" description="Helical" evidence="5">
    <location>
        <begin position="46"/>
        <end position="66"/>
    </location>
</feature>
<feature type="transmembrane region" description="Helical" evidence="5">
    <location>
        <begin position="455"/>
        <end position="475"/>
    </location>
</feature>
<accession>A0A2V1E5G6</accession>
<proteinExistence type="predicted"/>
<evidence type="ECO:0000256" key="1">
    <source>
        <dbReference type="ARBA" id="ARBA00004141"/>
    </source>
</evidence>
<dbReference type="GO" id="GO:0005886">
    <property type="term" value="C:plasma membrane"/>
    <property type="evidence" value="ECO:0007669"/>
    <property type="project" value="TreeGrafter"/>
</dbReference>
<dbReference type="EMBL" id="KZ805312">
    <property type="protein sequence ID" value="PVI05797.1"/>
    <property type="molecule type" value="Genomic_DNA"/>
</dbReference>
<comment type="subcellular location">
    <subcellularLocation>
        <location evidence="1">Membrane</location>
        <topology evidence="1">Multi-pass membrane protein</topology>
    </subcellularLocation>
</comment>
<feature type="transmembrane region" description="Helical" evidence="5">
    <location>
        <begin position="87"/>
        <end position="108"/>
    </location>
</feature>
<evidence type="ECO:0000313" key="7">
    <source>
        <dbReference type="Proteomes" id="UP000244855"/>
    </source>
</evidence>
<feature type="transmembrane region" description="Helical" evidence="5">
    <location>
        <begin position="304"/>
        <end position="326"/>
    </location>
</feature>
<keyword evidence="7" id="KW-1185">Reference proteome</keyword>
<feature type="transmembrane region" description="Helical" evidence="5">
    <location>
        <begin position="388"/>
        <end position="407"/>
    </location>
</feature>
<evidence type="ECO:0000256" key="5">
    <source>
        <dbReference type="SAM" id="Phobius"/>
    </source>
</evidence>
<keyword evidence="4 5" id="KW-0472">Membrane</keyword>
<dbReference type="OrthoDB" id="268400at2759"/>
<dbReference type="SUPFAM" id="SSF103473">
    <property type="entry name" value="MFS general substrate transporter"/>
    <property type="match status" value="1"/>
</dbReference>
<dbReference type="InterPro" id="IPR011701">
    <property type="entry name" value="MFS"/>
</dbReference>
<feature type="transmembrane region" description="Helical" evidence="5">
    <location>
        <begin position="173"/>
        <end position="195"/>
    </location>
</feature>
<reference evidence="6 7" key="1">
    <citation type="journal article" date="2018" name="Sci. Rep.">
        <title>Comparative genomics provides insights into the lifestyle and reveals functional heterogeneity of dark septate endophytic fungi.</title>
        <authorList>
            <person name="Knapp D.G."/>
            <person name="Nemeth J.B."/>
            <person name="Barry K."/>
            <person name="Hainaut M."/>
            <person name="Henrissat B."/>
            <person name="Johnson J."/>
            <person name="Kuo A."/>
            <person name="Lim J.H.P."/>
            <person name="Lipzen A."/>
            <person name="Nolan M."/>
            <person name="Ohm R.A."/>
            <person name="Tamas L."/>
            <person name="Grigoriev I.V."/>
            <person name="Spatafora J.W."/>
            <person name="Nagy L.G."/>
            <person name="Kovacs G.M."/>
        </authorList>
    </citation>
    <scope>NUCLEOTIDE SEQUENCE [LARGE SCALE GENOMIC DNA]</scope>
    <source>
        <strain evidence="6 7">DSE2036</strain>
    </source>
</reference>
<evidence type="ECO:0000256" key="3">
    <source>
        <dbReference type="ARBA" id="ARBA00022989"/>
    </source>
</evidence>
<sequence length="526" mass="57770">MESITKTPTYRAAGNVQLILNNETVLIPTPSPDPKDPLNLPPWRKWAILIIQGLFGSTSVILASGMGAIITDVQRSYPGEEARTNDLLTYPTLFMGIANLFAIPLSMAVGRRPVFLITMVALVASGIGCALAPNLSAHIAFRDIMSFAAGQSEALCPLAVQEVHFLHERGRKIAWFVFIENVICGIFFITSTYIVEAGGWRWWYGTFTIINFVVLILSYFLATETWYERPEDASQGAVHLNFNDKGEVDKAGDMHRVIRVTTAQGNVLEPERYGVRTWKQDLKVFPRKPNWSAMGRFYKSLAQGLLIPTMFWLLLLNGAFLSLYIITSATFAGILIPPPYSWSFSSLGYIFIGQIASCLIFLPLLGYGNDLMIKGVSKLRGGIYQPEYRFFNLAIPTIVTVVCGVMYGQAAAHPYQYSWGTIAVTFGGVFFGFLGANVVGVTYAVEAFPLRAEPFLVMICAGRGLISFGLSYSVLPAVAALGYDGTMNVESIIAGVLGLIAIPMYLAGPKIRLLANRYLKTGQGHE</sequence>
<evidence type="ECO:0000256" key="4">
    <source>
        <dbReference type="ARBA" id="ARBA00023136"/>
    </source>
</evidence>
<feature type="transmembrane region" description="Helical" evidence="5">
    <location>
        <begin position="487"/>
        <end position="507"/>
    </location>
</feature>
<dbReference type="Pfam" id="PF07690">
    <property type="entry name" value="MFS_1"/>
    <property type="match status" value="1"/>
</dbReference>
<dbReference type="Proteomes" id="UP000244855">
    <property type="component" value="Unassembled WGS sequence"/>
</dbReference>
<protein>
    <submittedName>
        <fullName evidence="6">MFS general substrate transporter</fullName>
    </submittedName>
</protein>
<keyword evidence="2 5" id="KW-0812">Transmembrane</keyword>
<feature type="transmembrane region" description="Helical" evidence="5">
    <location>
        <begin position="201"/>
        <end position="222"/>
    </location>
</feature>
<evidence type="ECO:0000256" key="2">
    <source>
        <dbReference type="ARBA" id="ARBA00022692"/>
    </source>
</evidence>
<dbReference type="PANTHER" id="PTHR23502">
    <property type="entry name" value="MAJOR FACILITATOR SUPERFAMILY"/>
    <property type="match status" value="1"/>
</dbReference>
<dbReference type="GO" id="GO:0022857">
    <property type="term" value="F:transmembrane transporter activity"/>
    <property type="evidence" value="ECO:0007669"/>
    <property type="project" value="InterPro"/>
</dbReference>
<keyword evidence="3 5" id="KW-1133">Transmembrane helix</keyword>
<dbReference type="InterPro" id="IPR036259">
    <property type="entry name" value="MFS_trans_sf"/>
</dbReference>
<evidence type="ECO:0000313" key="6">
    <source>
        <dbReference type="EMBL" id="PVI05797.1"/>
    </source>
</evidence>
<dbReference type="AlphaFoldDB" id="A0A2V1E5G6"/>
<gene>
    <name evidence="6" type="ORF">DM02DRAFT_515929</name>
</gene>